<evidence type="ECO:0000256" key="1">
    <source>
        <dbReference type="SAM" id="MobiDB-lite"/>
    </source>
</evidence>
<dbReference type="Proteomes" id="UP001341281">
    <property type="component" value="Chromosome 08"/>
</dbReference>
<accession>A0AAQ3UDX1</accession>
<dbReference type="EMBL" id="CP144752">
    <property type="protein sequence ID" value="WVZ89734.1"/>
    <property type="molecule type" value="Genomic_DNA"/>
</dbReference>
<feature type="compositionally biased region" description="Low complexity" evidence="1">
    <location>
        <begin position="98"/>
        <end position="108"/>
    </location>
</feature>
<evidence type="ECO:0000313" key="3">
    <source>
        <dbReference type="Proteomes" id="UP001341281"/>
    </source>
</evidence>
<proteinExistence type="predicted"/>
<protein>
    <submittedName>
        <fullName evidence="2">Uncharacterized protein</fullName>
    </submittedName>
</protein>
<keyword evidence="3" id="KW-1185">Reference proteome</keyword>
<feature type="region of interest" description="Disordered" evidence="1">
    <location>
        <begin position="51"/>
        <end position="152"/>
    </location>
</feature>
<feature type="compositionally biased region" description="Low complexity" evidence="1">
    <location>
        <begin position="123"/>
        <end position="135"/>
    </location>
</feature>
<feature type="region of interest" description="Disordered" evidence="1">
    <location>
        <begin position="1"/>
        <end position="25"/>
    </location>
</feature>
<sequence>MAVDPPWALPSSAPLRSSSGGPFYGRCLLRPAGGNRSPPMASSRLQTFLRRLQAPPASRHCSSPRQQEAILHGRPPPERRLSPDGELLRPPWAPSSPPSSSKATPLLLQAPPSSSNSHGAVGLLNPLASPSSPNSRGTSPPPARGNAHQALY</sequence>
<dbReference type="AlphaFoldDB" id="A0AAQ3UDX1"/>
<feature type="compositionally biased region" description="Low complexity" evidence="1">
    <location>
        <begin position="1"/>
        <end position="21"/>
    </location>
</feature>
<organism evidence="2 3">
    <name type="scientific">Paspalum notatum var. saurae</name>
    <dbReference type="NCBI Taxonomy" id="547442"/>
    <lineage>
        <taxon>Eukaryota</taxon>
        <taxon>Viridiplantae</taxon>
        <taxon>Streptophyta</taxon>
        <taxon>Embryophyta</taxon>
        <taxon>Tracheophyta</taxon>
        <taxon>Spermatophyta</taxon>
        <taxon>Magnoliopsida</taxon>
        <taxon>Liliopsida</taxon>
        <taxon>Poales</taxon>
        <taxon>Poaceae</taxon>
        <taxon>PACMAD clade</taxon>
        <taxon>Panicoideae</taxon>
        <taxon>Andropogonodae</taxon>
        <taxon>Paspaleae</taxon>
        <taxon>Paspalinae</taxon>
        <taxon>Paspalum</taxon>
    </lineage>
</organism>
<reference evidence="2 3" key="1">
    <citation type="submission" date="2024-02" db="EMBL/GenBank/DDBJ databases">
        <title>High-quality chromosome-scale genome assembly of Pensacola bahiagrass (Paspalum notatum Flugge var. saurae).</title>
        <authorList>
            <person name="Vega J.M."/>
            <person name="Podio M."/>
            <person name="Orjuela J."/>
            <person name="Siena L.A."/>
            <person name="Pessino S.C."/>
            <person name="Combes M.C."/>
            <person name="Mariac C."/>
            <person name="Albertini E."/>
            <person name="Pupilli F."/>
            <person name="Ortiz J.P.A."/>
            <person name="Leblanc O."/>
        </authorList>
    </citation>
    <scope>NUCLEOTIDE SEQUENCE [LARGE SCALE GENOMIC DNA]</scope>
    <source>
        <strain evidence="2">R1</strain>
        <tissue evidence="2">Leaf</tissue>
    </source>
</reference>
<feature type="compositionally biased region" description="Basic and acidic residues" evidence="1">
    <location>
        <begin position="75"/>
        <end position="87"/>
    </location>
</feature>
<name>A0AAQ3UDX1_PASNO</name>
<gene>
    <name evidence="2" type="ORF">U9M48_036099</name>
</gene>
<evidence type="ECO:0000313" key="2">
    <source>
        <dbReference type="EMBL" id="WVZ89734.1"/>
    </source>
</evidence>